<dbReference type="InterPro" id="IPR001680">
    <property type="entry name" value="WD40_rpt"/>
</dbReference>
<gene>
    <name evidence="4" type="ORF">JTE90_022902</name>
</gene>
<dbReference type="Proteomes" id="UP000827092">
    <property type="component" value="Unassembled WGS sequence"/>
</dbReference>
<dbReference type="EMBL" id="JAFNEN010000270">
    <property type="protein sequence ID" value="KAG8187509.1"/>
    <property type="molecule type" value="Genomic_DNA"/>
</dbReference>
<comment type="caution">
    <text evidence="4">The sequence shown here is derived from an EMBL/GenBank/DDBJ whole genome shotgun (WGS) entry which is preliminary data.</text>
</comment>
<dbReference type="Pfam" id="PF00400">
    <property type="entry name" value="WD40"/>
    <property type="match status" value="3"/>
</dbReference>
<sequence length="344" mass="38751">MRIYKRWPNKYPLVPDPDLDWKEACIEREEHYELWKNSGENMKMYHLKDSHIGSVNVVYLVENGELCASGGRDGTLKLWDIEILKEQPDSQNYRSCLLNTNTAAHANAWLWAITYDKDHTMMYSGGFDCKIKSWDLNHPNLPFRQFCLSSPVLCLAFANNSFACGCYGRSISLFDARATDRPVSQHILHKKPVICVACDDKFIVSGSEDKTVVVYDKVASKPLHTIKLPGFPLSMSYDEHQLLVGDVLGSFHVIDPTHQAFELSQSYETGHKFKVTGIQHSLGSVITSSTDKTIRILEPNVNPKPIAVLNCSAEISKISAYKTTLVSANTDDSITVWVPNENYS</sequence>
<dbReference type="InterPro" id="IPR015943">
    <property type="entry name" value="WD40/YVTN_repeat-like_dom_sf"/>
</dbReference>
<feature type="repeat" description="WD" evidence="3">
    <location>
        <begin position="48"/>
        <end position="82"/>
    </location>
</feature>
<dbReference type="Gene3D" id="2.130.10.10">
    <property type="entry name" value="YVTN repeat-like/Quinoprotein amine dehydrogenase"/>
    <property type="match status" value="2"/>
</dbReference>
<dbReference type="PROSITE" id="PS50082">
    <property type="entry name" value="WD_REPEATS_2"/>
    <property type="match status" value="1"/>
</dbReference>
<keyword evidence="5" id="KW-1185">Reference proteome</keyword>
<dbReference type="PROSITE" id="PS50294">
    <property type="entry name" value="WD_REPEATS_REGION"/>
    <property type="match status" value="1"/>
</dbReference>
<evidence type="ECO:0000256" key="2">
    <source>
        <dbReference type="ARBA" id="ARBA00022737"/>
    </source>
</evidence>
<dbReference type="InterPro" id="IPR036322">
    <property type="entry name" value="WD40_repeat_dom_sf"/>
</dbReference>
<proteinExistence type="predicted"/>
<dbReference type="InterPro" id="IPR019775">
    <property type="entry name" value="WD40_repeat_CS"/>
</dbReference>
<evidence type="ECO:0000256" key="3">
    <source>
        <dbReference type="PROSITE-ProRule" id="PRU00221"/>
    </source>
</evidence>
<dbReference type="PANTHER" id="PTHR19855">
    <property type="entry name" value="WD40 REPEAT PROTEIN 12, 37"/>
    <property type="match status" value="1"/>
</dbReference>
<dbReference type="PROSITE" id="PS00678">
    <property type="entry name" value="WD_REPEATS_1"/>
    <property type="match status" value="1"/>
</dbReference>
<dbReference type="AlphaFoldDB" id="A0AAV6UUM2"/>
<evidence type="ECO:0000256" key="1">
    <source>
        <dbReference type="ARBA" id="ARBA00022574"/>
    </source>
</evidence>
<name>A0AAV6UUM2_9ARAC</name>
<protein>
    <submittedName>
        <fullName evidence="4">Uncharacterized protein</fullName>
    </submittedName>
</protein>
<evidence type="ECO:0000313" key="5">
    <source>
        <dbReference type="Proteomes" id="UP000827092"/>
    </source>
</evidence>
<keyword evidence="1 3" id="KW-0853">WD repeat</keyword>
<organism evidence="4 5">
    <name type="scientific">Oedothorax gibbosus</name>
    <dbReference type="NCBI Taxonomy" id="931172"/>
    <lineage>
        <taxon>Eukaryota</taxon>
        <taxon>Metazoa</taxon>
        <taxon>Ecdysozoa</taxon>
        <taxon>Arthropoda</taxon>
        <taxon>Chelicerata</taxon>
        <taxon>Arachnida</taxon>
        <taxon>Araneae</taxon>
        <taxon>Araneomorphae</taxon>
        <taxon>Entelegynae</taxon>
        <taxon>Araneoidea</taxon>
        <taxon>Linyphiidae</taxon>
        <taxon>Erigoninae</taxon>
        <taxon>Oedothorax</taxon>
    </lineage>
</organism>
<evidence type="ECO:0000313" key="4">
    <source>
        <dbReference type="EMBL" id="KAG8187509.1"/>
    </source>
</evidence>
<reference evidence="4 5" key="1">
    <citation type="journal article" date="2022" name="Nat. Ecol. Evol.">
        <title>A masculinizing supergene underlies an exaggerated male reproductive morph in a spider.</title>
        <authorList>
            <person name="Hendrickx F."/>
            <person name="De Corte Z."/>
            <person name="Sonet G."/>
            <person name="Van Belleghem S.M."/>
            <person name="Kostlbacher S."/>
            <person name="Vangestel C."/>
        </authorList>
    </citation>
    <scope>NUCLEOTIDE SEQUENCE [LARGE SCALE GENOMIC DNA]</scope>
    <source>
        <strain evidence="4">W744_W776</strain>
    </source>
</reference>
<accession>A0AAV6UUM2</accession>
<dbReference type="SMART" id="SM00320">
    <property type="entry name" value="WD40"/>
    <property type="match status" value="6"/>
</dbReference>
<dbReference type="PANTHER" id="PTHR19855:SF34">
    <property type="entry name" value="F-BOX_WD REPEAT-CONTAINING PROTEIN 9"/>
    <property type="match status" value="1"/>
</dbReference>
<dbReference type="SUPFAM" id="SSF50978">
    <property type="entry name" value="WD40 repeat-like"/>
    <property type="match status" value="1"/>
</dbReference>
<keyword evidence="2" id="KW-0677">Repeat</keyword>